<feature type="transmembrane region" description="Helical" evidence="6">
    <location>
        <begin position="203"/>
        <end position="221"/>
    </location>
</feature>
<comment type="caution">
    <text evidence="7">The sequence shown here is derived from an EMBL/GenBank/DDBJ whole genome shotgun (WGS) entry which is preliminary data.</text>
</comment>
<organism evidence="7 8">
    <name type="scientific">Eragrostis curvula</name>
    <name type="common">weeping love grass</name>
    <dbReference type="NCBI Taxonomy" id="38414"/>
    <lineage>
        <taxon>Eukaryota</taxon>
        <taxon>Viridiplantae</taxon>
        <taxon>Streptophyta</taxon>
        <taxon>Embryophyta</taxon>
        <taxon>Tracheophyta</taxon>
        <taxon>Spermatophyta</taxon>
        <taxon>Magnoliopsida</taxon>
        <taxon>Liliopsida</taxon>
        <taxon>Poales</taxon>
        <taxon>Poaceae</taxon>
        <taxon>PACMAD clade</taxon>
        <taxon>Chloridoideae</taxon>
        <taxon>Eragrostideae</taxon>
        <taxon>Eragrostidinae</taxon>
        <taxon>Eragrostis</taxon>
    </lineage>
</organism>
<keyword evidence="3 6" id="KW-0812">Transmembrane</keyword>
<name>A0A5J9U351_9POAL</name>
<dbReference type="Gramene" id="TVU18123">
    <property type="protein sequence ID" value="TVU18123"/>
    <property type="gene ID" value="EJB05_34196"/>
</dbReference>
<sequence>MLVGNAMTVTGVTMKKLGEDVKMQRNLIALSPIIDSAKAVGLITLPGTMTGLIMAGASPLEAIQLEIVVINMLMGACTVSSILCTAPSSAGRRSSPRPSSSRARSLLTISDCNVLLMERVSAALMELLVARQPDPGEPGFWREFLVGMLKPLAATAVVAMAVALSFTQRLGLEGEMLYAIARSFLQLSVIGFVLQFIFTQKNALWILLAYLFMVTVAGYTAGQRAKQVPRGMYIACVSILVGTAITMFLLVVLNVFPFTPRYIIPVAGMMVGNAMTVTGVTMKKLREDVKIQRDLVSSHFPTPSLAA</sequence>
<protein>
    <submittedName>
        <fullName evidence="7">Uncharacterized protein</fullName>
    </submittedName>
</protein>
<evidence type="ECO:0000256" key="4">
    <source>
        <dbReference type="ARBA" id="ARBA00022989"/>
    </source>
</evidence>
<feature type="transmembrane region" description="Helical" evidence="6">
    <location>
        <begin position="176"/>
        <end position="197"/>
    </location>
</feature>
<keyword evidence="5 6" id="KW-0472">Membrane</keyword>
<proteinExistence type="inferred from homology"/>
<dbReference type="PANTHER" id="PTHR30028">
    <property type="entry name" value="UPF0014 INNER MEMBRANE PROTEIN YBBM-RELATED"/>
    <property type="match status" value="1"/>
</dbReference>
<dbReference type="Proteomes" id="UP000324897">
    <property type="component" value="Chromosome 7"/>
</dbReference>
<evidence type="ECO:0000256" key="1">
    <source>
        <dbReference type="ARBA" id="ARBA00004141"/>
    </source>
</evidence>
<gene>
    <name evidence="7" type="ORF">EJB05_34196</name>
</gene>
<dbReference type="Pfam" id="PF03649">
    <property type="entry name" value="UPF0014"/>
    <property type="match status" value="2"/>
</dbReference>
<evidence type="ECO:0000313" key="7">
    <source>
        <dbReference type="EMBL" id="TVU18123.1"/>
    </source>
</evidence>
<reference evidence="7 8" key="1">
    <citation type="journal article" date="2019" name="Sci. Rep.">
        <title>A high-quality genome of Eragrostis curvula grass provides insights into Poaceae evolution and supports new strategies to enhance forage quality.</title>
        <authorList>
            <person name="Carballo J."/>
            <person name="Santos B.A.C.M."/>
            <person name="Zappacosta D."/>
            <person name="Garbus I."/>
            <person name="Selva J.P."/>
            <person name="Gallo C.A."/>
            <person name="Diaz A."/>
            <person name="Albertini E."/>
            <person name="Caccamo M."/>
            <person name="Echenique V."/>
        </authorList>
    </citation>
    <scope>NUCLEOTIDE SEQUENCE [LARGE SCALE GENOMIC DNA]</scope>
    <source>
        <strain evidence="8">cv. Victoria</strain>
        <tissue evidence="7">Leaf</tissue>
    </source>
</reference>
<dbReference type="PANTHER" id="PTHR30028:SF0">
    <property type="entry name" value="PROTEIN ALUMINUM SENSITIVE 3"/>
    <property type="match status" value="1"/>
</dbReference>
<feature type="transmembrane region" description="Helical" evidence="6">
    <location>
        <begin position="262"/>
        <end position="282"/>
    </location>
</feature>
<dbReference type="GO" id="GO:0005886">
    <property type="term" value="C:plasma membrane"/>
    <property type="evidence" value="ECO:0007669"/>
    <property type="project" value="TreeGrafter"/>
</dbReference>
<accession>A0A5J9U351</accession>
<evidence type="ECO:0000256" key="6">
    <source>
        <dbReference type="SAM" id="Phobius"/>
    </source>
</evidence>
<evidence type="ECO:0000256" key="3">
    <source>
        <dbReference type="ARBA" id="ARBA00022692"/>
    </source>
</evidence>
<dbReference type="InterPro" id="IPR005226">
    <property type="entry name" value="UPF0014_fam"/>
</dbReference>
<comment type="similarity">
    <text evidence="2">Belongs to the UPF0014 family.</text>
</comment>
<feature type="transmembrane region" description="Helical" evidence="6">
    <location>
        <begin position="233"/>
        <end position="256"/>
    </location>
</feature>
<keyword evidence="8" id="KW-1185">Reference proteome</keyword>
<keyword evidence="4 6" id="KW-1133">Transmembrane helix</keyword>
<evidence type="ECO:0000256" key="2">
    <source>
        <dbReference type="ARBA" id="ARBA00005268"/>
    </source>
</evidence>
<evidence type="ECO:0000313" key="8">
    <source>
        <dbReference type="Proteomes" id="UP000324897"/>
    </source>
</evidence>
<feature type="transmembrane region" description="Helical" evidence="6">
    <location>
        <begin position="144"/>
        <end position="164"/>
    </location>
</feature>
<comment type="subcellular location">
    <subcellularLocation>
        <location evidence="1">Membrane</location>
        <topology evidence="1">Multi-pass membrane protein</topology>
    </subcellularLocation>
</comment>
<evidence type="ECO:0000256" key="5">
    <source>
        <dbReference type="ARBA" id="ARBA00023136"/>
    </source>
</evidence>
<dbReference type="GO" id="GO:0010044">
    <property type="term" value="P:response to aluminum ion"/>
    <property type="evidence" value="ECO:0007669"/>
    <property type="project" value="TreeGrafter"/>
</dbReference>
<dbReference type="EMBL" id="RWGY01000029">
    <property type="protein sequence ID" value="TVU18123.1"/>
    <property type="molecule type" value="Genomic_DNA"/>
</dbReference>
<feature type="non-terminal residue" evidence="7">
    <location>
        <position position="1"/>
    </location>
</feature>
<dbReference type="OrthoDB" id="432685at2759"/>
<dbReference type="AlphaFoldDB" id="A0A5J9U351"/>